<evidence type="ECO:0000313" key="1">
    <source>
        <dbReference type="EMBL" id="MPM79912.1"/>
    </source>
</evidence>
<dbReference type="AlphaFoldDB" id="A0A645CT86"/>
<sequence>MAGEQLREQAHHHLAVFEHVRDPGRHPQVVFEHIEFASAGTHDVDTGDVRVDPPRHIDSLHDRAVLRIVQHLLGRDDPRLENLLIVIDIPQEHVECLDPLAQAGLQRFPLHRGNDARNDVKGNQAFLAGFLAIHRKGDADPVKGQIGLGPLALDTLRRRRLQPVFVPLVVRPDAALGVIHLVIEIHFRLVAKEALVPDSAGSMPPGISLKSCAEYHFMPIDAPQRCA</sequence>
<proteinExistence type="predicted"/>
<reference evidence="1" key="1">
    <citation type="submission" date="2019-08" db="EMBL/GenBank/DDBJ databases">
        <authorList>
            <person name="Kucharzyk K."/>
            <person name="Murdoch R.W."/>
            <person name="Higgins S."/>
            <person name="Loffler F."/>
        </authorList>
    </citation>
    <scope>NUCLEOTIDE SEQUENCE</scope>
</reference>
<dbReference type="EMBL" id="VSSQ01029688">
    <property type="protein sequence ID" value="MPM79912.1"/>
    <property type="molecule type" value="Genomic_DNA"/>
</dbReference>
<accession>A0A645CT86</accession>
<name>A0A645CT86_9ZZZZ</name>
<comment type="caution">
    <text evidence="1">The sequence shown here is derived from an EMBL/GenBank/DDBJ whole genome shotgun (WGS) entry which is preliminary data.</text>
</comment>
<protein>
    <submittedName>
        <fullName evidence="1">Uncharacterized protein</fullName>
    </submittedName>
</protein>
<gene>
    <name evidence="1" type="ORF">SDC9_126955</name>
</gene>
<organism evidence="1">
    <name type="scientific">bioreactor metagenome</name>
    <dbReference type="NCBI Taxonomy" id="1076179"/>
    <lineage>
        <taxon>unclassified sequences</taxon>
        <taxon>metagenomes</taxon>
        <taxon>ecological metagenomes</taxon>
    </lineage>
</organism>